<comment type="caution">
    <text evidence="7">The sequence shown here is derived from an EMBL/GenBank/DDBJ whole genome shotgun (WGS) entry which is preliminary data.</text>
</comment>
<name>A0A7Y0LWA9_CELFI</name>
<dbReference type="GO" id="GO:0022857">
    <property type="term" value="F:transmembrane transporter activity"/>
    <property type="evidence" value="ECO:0007669"/>
    <property type="project" value="InterPro"/>
</dbReference>
<evidence type="ECO:0000256" key="1">
    <source>
        <dbReference type="ARBA" id="ARBA00004651"/>
    </source>
</evidence>
<keyword evidence="5 6" id="KW-0472">Membrane</keyword>
<keyword evidence="8" id="KW-1185">Reference proteome</keyword>
<evidence type="ECO:0000256" key="6">
    <source>
        <dbReference type="SAM" id="Phobius"/>
    </source>
</evidence>
<feature type="transmembrane region" description="Helical" evidence="6">
    <location>
        <begin position="146"/>
        <end position="169"/>
    </location>
</feature>
<dbReference type="Pfam" id="PF02653">
    <property type="entry name" value="BPD_transp_2"/>
    <property type="match status" value="1"/>
</dbReference>
<feature type="transmembrane region" description="Helical" evidence="6">
    <location>
        <begin position="234"/>
        <end position="259"/>
    </location>
</feature>
<evidence type="ECO:0000313" key="7">
    <source>
        <dbReference type="EMBL" id="NMR19255.1"/>
    </source>
</evidence>
<feature type="transmembrane region" description="Helical" evidence="6">
    <location>
        <begin position="44"/>
        <end position="61"/>
    </location>
</feature>
<feature type="transmembrane region" description="Helical" evidence="6">
    <location>
        <begin position="67"/>
        <end position="86"/>
    </location>
</feature>
<keyword evidence="2" id="KW-1003">Cell membrane</keyword>
<dbReference type="PANTHER" id="PTHR43370">
    <property type="entry name" value="SUGAR ABC TRANSPORTER INTEGRAL MEMBRANE PROTEIN-RELATED"/>
    <property type="match status" value="1"/>
</dbReference>
<dbReference type="CDD" id="cd06580">
    <property type="entry name" value="TM_PBP1_transp_TpRbsC_like"/>
    <property type="match status" value="1"/>
</dbReference>
<dbReference type="Proteomes" id="UP000562124">
    <property type="component" value="Unassembled WGS sequence"/>
</dbReference>
<evidence type="ECO:0000256" key="4">
    <source>
        <dbReference type="ARBA" id="ARBA00022989"/>
    </source>
</evidence>
<keyword evidence="3 6" id="KW-0812">Transmembrane</keyword>
<dbReference type="AlphaFoldDB" id="A0A7Y0LWA9"/>
<proteinExistence type="predicted"/>
<gene>
    <name evidence="7" type="ORF">HIR71_03325</name>
</gene>
<keyword evidence="4 6" id="KW-1133">Transmembrane helix</keyword>
<evidence type="ECO:0000256" key="5">
    <source>
        <dbReference type="ARBA" id="ARBA00023136"/>
    </source>
</evidence>
<dbReference type="RefSeq" id="WP_169323414.1">
    <property type="nucleotide sequence ID" value="NZ_JABCJJ010000003.1"/>
</dbReference>
<evidence type="ECO:0000256" key="3">
    <source>
        <dbReference type="ARBA" id="ARBA00022692"/>
    </source>
</evidence>
<evidence type="ECO:0000256" key="2">
    <source>
        <dbReference type="ARBA" id="ARBA00022475"/>
    </source>
</evidence>
<feature type="transmembrane region" description="Helical" evidence="6">
    <location>
        <begin position="12"/>
        <end position="32"/>
    </location>
</feature>
<sequence>MFSVELLDSALFASVFRALIPILLAAIGGLICERAGVFNIGLEGLMLSGAFAAVAGSYFSGSAYAGVLSGVVAGVAVSSVLAYGAVTRKGDPIVLAVALNLFAVGITAFLLVAVWDVRGVFQDPRIVGLKTMPIPALSQLPWLGSVLFNLTLVGYVALLVVPVVQLVLFRTAVGLRLRGVGERPLAASSLGVQPGRYQYGAILASGALCGLAGAQLSLGNVVQFAENMTSGRGWIAVVAVMLARAHPVGVLGAALLFGFAEAIGFRLQGNGLPSQLTDAAPYVVTLVALVVARRQFARASTSVAT</sequence>
<evidence type="ECO:0000313" key="8">
    <source>
        <dbReference type="Proteomes" id="UP000562124"/>
    </source>
</evidence>
<feature type="transmembrane region" description="Helical" evidence="6">
    <location>
        <begin position="93"/>
        <end position="115"/>
    </location>
</feature>
<protein>
    <submittedName>
        <fullName evidence="7">ABC transporter permease</fullName>
    </submittedName>
</protein>
<comment type="subcellular location">
    <subcellularLocation>
        <location evidence="1">Cell membrane</location>
        <topology evidence="1">Multi-pass membrane protein</topology>
    </subcellularLocation>
</comment>
<dbReference type="PANTHER" id="PTHR43370:SF2">
    <property type="entry name" value="ABC TRANSPORTER PERMEASE PROTEIN"/>
    <property type="match status" value="1"/>
</dbReference>
<dbReference type="EMBL" id="JABCJJ010000003">
    <property type="protein sequence ID" value="NMR19255.1"/>
    <property type="molecule type" value="Genomic_DNA"/>
</dbReference>
<feature type="transmembrane region" description="Helical" evidence="6">
    <location>
        <begin position="279"/>
        <end position="296"/>
    </location>
</feature>
<dbReference type="GO" id="GO:0005886">
    <property type="term" value="C:plasma membrane"/>
    <property type="evidence" value="ECO:0007669"/>
    <property type="project" value="UniProtKB-SubCell"/>
</dbReference>
<reference evidence="7 8" key="1">
    <citation type="submission" date="2020-04" db="EMBL/GenBank/DDBJ databases">
        <title>Sequencing and Assembly of C. fimi.</title>
        <authorList>
            <person name="Ramsey A.R."/>
        </authorList>
    </citation>
    <scope>NUCLEOTIDE SEQUENCE [LARGE SCALE GENOMIC DNA]</scope>
    <source>
        <strain evidence="7 8">SB</strain>
    </source>
</reference>
<accession>A0A7Y0LWA9</accession>
<dbReference type="InterPro" id="IPR001851">
    <property type="entry name" value="ABC_transp_permease"/>
</dbReference>
<organism evidence="7 8">
    <name type="scientific">Cellulomonas fimi</name>
    <dbReference type="NCBI Taxonomy" id="1708"/>
    <lineage>
        <taxon>Bacteria</taxon>
        <taxon>Bacillati</taxon>
        <taxon>Actinomycetota</taxon>
        <taxon>Actinomycetes</taxon>
        <taxon>Micrococcales</taxon>
        <taxon>Cellulomonadaceae</taxon>
        <taxon>Cellulomonas</taxon>
    </lineage>
</organism>